<dbReference type="Proteomes" id="UP000217507">
    <property type="component" value="Plasmid Plasmid4 dna"/>
</dbReference>
<reference evidence="1 2" key="1">
    <citation type="submission" date="2017-06" db="EMBL/GenBank/DDBJ databases">
        <title>Genome sequencing of cyanobaciteial culture collection at National Institute for Environmental Studies (NIES).</title>
        <authorList>
            <person name="Hirose Y."/>
            <person name="Shimura Y."/>
            <person name="Fujisawa T."/>
            <person name="Nakamura Y."/>
            <person name="Kawachi M."/>
        </authorList>
    </citation>
    <scope>NUCLEOTIDE SEQUENCE [LARGE SCALE GENOMIC DNA]</scope>
    <source>
        <strain evidence="1 2">NIES-23</strain>
        <plasmid evidence="2">Plasmid Plasmid4 dna</plasmid>
    </source>
</reference>
<accession>A0A1Z4KXF0</accession>
<evidence type="ECO:0000313" key="1">
    <source>
        <dbReference type="EMBL" id="BAY73493.1"/>
    </source>
</evidence>
<dbReference type="EMBL" id="AP018220">
    <property type="protein sequence ID" value="BAY73493.1"/>
    <property type="molecule type" value="Genomic_DNA"/>
</dbReference>
<organism evidence="1 2">
    <name type="scientific">Trichormus variabilis NIES-23</name>
    <dbReference type="NCBI Taxonomy" id="1973479"/>
    <lineage>
        <taxon>Bacteria</taxon>
        <taxon>Bacillati</taxon>
        <taxon>Cyanobacteriota</taxon>
        <taxon>Cyanophyceae</taxon>
        <taxon>Nostocales</taxon>
        <taxon>Nostocaceae</taxon>
        <taxon>Trichormus</taxon>
    </lineage>
</organism>
<keyword evidence="1" id="KW-0614">Plasmid</keyword>
<sequence>MTTAYLNAENWLAQADLFANSGLTTITGGKDPGAGYGKAIYGDFSIMMPAAYSLVRNRNIRHYETISKDGCWVCYVDGARKDLKDVQFFWGSAAITQRDYTLLHEDKSKKAELALESILADLAVLNIPDGMRLEISLSNHNPQRWDKEIKRRVQGIHTFQHKHPINQQIVTKTVEIVVTGVYREGFGSIAYCLFGEPILTLEESEVAIALDIGSSTWLITVFNGNGAVIGEHLIENGCGELHSMIAEALDKRNDSGSLISKDVKHSPSLVNKGILEGTLTYGGNHLTGKKFELEYAQYLEQWWSSQIEKFANFVTSKNYLDRAKYLVAWGGGVSLPVVDENLAQFGFMVLPNPQFINAMGLKLLTESMTGVETSV</sequence>
<geneLocation type="plasmid" evidence="1">
    <name>plasmid4</name>
</geneLocation>
<name>A0A1Z4KXF0_ANAVA</name>
<dbReference type="InterPro" id="IPR043129">
    <property type="entry name" value="ATPase_NBD"/>
</dbReference>
<dbReference type="CDD" id="cd10227">
    <property type="entry name" value="ASKHA_NBD_ParM-like"/>
    <property type="match status" value="1"/>
</dbReference>
<dbReference type="AlphaFoldDB" id="A0A1Z4KXF0"/>
<dbReference type="SUPFAM" id="SSF53067">
    <property type="entry name" value="Actin-like ATPase domain"/>
    <property type="match status" value="1"/>
</dbReference>
<evidence type="ECO:0000313" key="2">
    <source>
        <dbReference type="Proteomes" id="UP000217507"/>
    </source>
</evidence>
<protein>
    <submittedName>
        <fullName evidence="1">Uncharacterized protein</fullName>
    </submittedName>
</protein>
<proteinExistence type="predicted"/>
<dbReference type="Gene3D" id="3.30.420.40">
    <property type="match status" value="1"/>
</dbReference>
<gene>
    <name evidence="1" type="ORF">NIES23_63450</name>
</gene>